<feature type="region of interest" description="Disordered" evidence="4">
    <location>
        <begin position="1"/>
        <end position="21"/>
    </location>
</feature>
<dbReference type="Gene3D" id="3.20.20.80">
    <property type="entry name" value="Glycosidases"/>
    <property type="match status" value="1"/>
</dbReference>
<dbReference type="InterPro" id="IPR017853">
    <property type="entry name" value="GH"/>
</dbReference>
<evidence type="ECO:0000313" key="6">
    <source>
        <dbReference type="Proteomes" id="UP001498398"/>
    </source>
</evidence>
<dbReference type="Proteomes" id="UP001498398">
    <property type="component" value="Unassembled WGS sequence"/>
</dbReference>
<protein>
    <recommendedName>
        <fullName evidence="7">Mannan endo-1,4-beta-mannosidase</fullName>
    </recommendedName>
</protein>
<evidence type="ECO:0000313" key="5">
    <source>
        <dbReference type="EMBL" id="KAK7441532.1"/>
    </source>
</evidence>
<keyword evidence="6" id="KW-1185">Reference proteome</keyword>
<dbReference type="SUPFAM" id="SSF51445">
    <property type="entry name" value="(Trans)glycosidases"/>
    <property type="match status" value="1"/>
</dbReference>
<keyword evidence="3" id="KW-0378">Hydrolase</keyword>
<sequence length="152" mass="17642">MTQNEPENSNPTYPSCSMSPEVEGQLGASLRSLMNQNGLGSVKIIGYEHNWEDAGSYPVTLLNDNPNAFAGVSFHCYKGDVTNQDAFHSAYPNKEIYFTECVGTVGSDWWKDIKWYMTNLYVYFTYYQLWHTWYLTHDLTKYQLDRQSQTQF</sequence>
<evidence type="ECO:0000256" key="1">
    <source>
        <dbReference type="ARBA" id="ARBA00005382"/>
    </source>
</evidence>
<feature type="compositionally biased region" description="Polar residues" evidence="4">
    <location>
        <begin position="1"/>
        <end position="18"/>
    </location>
</feature>
<comment type="similarity">
    <text evidence="1">Belongs to the glycosyl hydrolase 30 family.</text>
</comment>
<name>A0ABR1IWS4_9AGAR</name>
<reference evidence="5 6" key="1">
    <citation type="submission" date="2024-01" db="EMBL/GenBank/DDBJ databases">
        <title>A draft genome for the cacao thread blight pathogen Marasmiellus scandens.</title>
        <authorList>
            <person name="Baruah I.K."/>
            <person name="Leung J."/>
            <person name="Bukari Y."/>
            <person name="Amoako-Attah I."/>
            <person name="Meinhardt L.W."/>
            <person name="Bailey B.A."/>
            <person name="Cohen S.P."/>
        </authorList>
    </citation>
    <scope>NUCLEOTIDE SEQUENCE [LARGE SCALE GENOMIC DNA]</scope>
    <source>
        <strain evidence="5 6">GH-19</strain>
    </source>
</reference>
<organism evidence="5 6">
    <name type="scientific">Marasmiellus scandens</name>
    <dbReference type="NCBI Taxonomy" id="2682957"/>
    <lineage>
        <taxon>Eukaryota</taxon>
        <taxon>Fungi</taxon>
        <taxon>Dikarya</taxon>
        <taxon>Basidiomycota</taxon>
        <taxon>Agaricomycotina</taxon>
        <taxon>Agaricomycetes</taxon>
        <taxon>Agaricomycetidae</taxon>
        <taxon>Agaricales</taxon>
        <taxon>Marasmiineae</taxon>
        <taxon>Omphalotaceae</taxon>
        <taxon>Marasmiellus</taxon>
    </lineage>
</organism>
<proteinExistence type="inferred from homology"/>
<evidence type="ECO:0000256" key="4">
    <source>
        <dbReference type="SAM" id="MobiDB-lite"/>
    </source>
</evidence>
<dbReference type="PANTHER" id="PTHR11069">
    <property type="entry name" value="GLUCOSYLCERAMIDASE"/>
    <property type="match status" value="1"/>
</dbReference>
<comment type="caution">
    <text evidence="5">The sequence shown here is derived from an EMBL/GenBank/DDBJ whole genome shotgun (WGS) entry which is preliminary data.</text>
</comment>
<dbReference type="PANTHER" id="PTHR11069:SF23">
    <property type="entry name" value="LYSOSOMAL ACID GLUCOSYLCERAMIDASE"/>
    <property type="match status" value="1"/>
</dbReference>
<accession>A0ABR1IWS4</accession>
<evidence type="ECO:0008006" key="7">
    <source>
        <dbReference type="Google" id="ProtNLM"/>
    </source>
</evidence>
<keyword evidence="2" id="KW-0732">Signal</keyword>
<gene>
    <name evidence="5" type="ORF">VKT23_016523</name>
</gene>
<evidence type="ECO:0000256" key="3">
    <source>
        <dbReference type="ARBA" id="ARBA00022801"/>
    </source>
</evidence>
<dbReference type="EMBL" id="JBANRG010000062">
    <property type="protein sequence ID" value="KAK7441532.1"/>
    <property type="molecule type" value="Genomic_DNA"/>
</dbReference>
<dbReference type="InterPro" id="IPR001139">
    <property type="entry name" value="Glyco_hydro_30"/>
</dbReference>
<evidence type="ECO:0000256" key="2">
    <source>
        <dbReference type="ARBA" id="ARBA00022729"/>
    </source>
</evidence>